<feature type="non-terminal residue" evidence="2">
    <location>
        <position position="37"/>
    </location>
</feature>
<accession>A0A1A8JNZ5</accession>
<proteinExistence type="predicted"/>
<sequence length="37" mass="3955">ETGSACGGSKASWPQQSLEKSSPHITPSFCTHRRPKA</sequence>
<evidence type="ECO:0000313" key="2">
    <source>
        <dbReference type="EMBL" id="SBR21828.1"/>
    </source>
</evidence>
<reference evidence="2" key="2">
    <citation type="submission" date="2016-06" db="EMBL/GenBank/DDBJ databases">
        <title>The genome of a short-lived fish provides insights into sex chromosome evolution and the genetic control of aging.</title>
        <authorList>
            <person name="Reichwald K."/>
            <person name="Felder M."/>
            <person name="Petzold A."/>
            <person name="Koch P."/>
            <person name="Groth M."/>
            <person name="Platzer M."/>
        </authorList>
    </citation>
    <scope>NUCLEOTIDE SEQUENCE</scope>
    <source>
        <tissue evidence="2">Brain</tissue>
    </source>
</reference>
<name>A0A1A8JNZ5_NOTKU</name>
<protein>
    <submittedName>
        <fullName evidence="2">Elastin microfibril interfacer 2a</fullName>
    </submittedName>
</protein>
<dbReference type="AlphaFoldDB" id="A0A1A8JNZ5"/>
<feature type="compositionally biased region" description="Polar residues" evidence="1">
    <location>
        <begin position="12"/>
        <end position="29"/>
    </location>
</feature>
<reference evidence="2" key="1">
    <citation type="submission" date="2016-05" db="EMBL/GenBank/DDBJ databases">
        <authorList>
            <person name="Lavstsen T."/>
            <person name="Jespersen J.S."/>
        </authorList>
    </citation>
    <scope>NUCLEOTIDE SEQUENCE</scope>
    <source>
        <tissue evidence="2">Brain</tissue>
    </source>
</reference>
<feature type="region of interest" description="Disordered" evidence="1">
    <location>
        <begin position="1"/>
        <end position="37"/>
    </location>
</feature>
<evidence type="ECO:0000256" key="1">
    <source>
        <dbReference type="SAM" id="MobiDB-lite"/>
    </source>
</evidence>
<gene>
    <name evidence="2" type="primary">EMILIN2A</name>
</gene>
<dbReference type="EMBL" id="HAEE01001808">
    <property type="protein sequence ID" value="SBR21828.1"/>
    <property type="molecule type" value="Transcribed_RNA"/>
</dbReference>
<feature type="non-terminal residue" evidence="2">
    <location>
        <position position="1"/>
    </location>
</feature>
<organism evidence="2">
    <name type="scientific">Nothobranchius kuhntae</name>
    <name type="common">Beira killifish</name>
    <dbReference type="NCBI Taxonomy" id="321403"/>
    <lineage>
        <taxon>Eukaryota</taxon>
        <taxon>Metazoa</taxon>
        <taxon>Chordata</taxon>
        <taxon>Craniata</taxon>
        <taxon>Vertebrata</taxon>
        <taxon>Euteleostomi</taxon>
        <taxon>Actinopterygii</taxon>
        <taxon>Neopterygii</taxon>
        <taxon>Teleostei</taxon>
        <taxon>Neoteleostei</taxon>
        <taxon>Acanthomorphata</taxon>
        <taxon>Ovalentaria</taxon>
        <taxon>Atherinomorphae</taxon>
        <taxon>Cyprinodontiformes</taxon>
        <taxon>Nothobranchiidae</taxon>
        <taxon>Nothobranchius</taxon>
    </lineage>
</organism>